<evidence type="ECO:0000256" key="7">
    <source>
        <dbReference type="ARBA" id="ARBA00022879"/>
    </source>
</evidence>
<evidence type="ECO:0000256" key="5">
    <source>
        <dbReference type="ARBA" id="ARBA00022729"/>
    </source>
</evidence>
<feature type="domain" description="Spike glycoprotein G central" evidence="15">
    <location>
        <begin position="271"/>
        <end position="387"/>
    </location>
</feature>
<comment type="subcellular location">
    <subcellularLocation>
        <location evidence="1">Virion membrane</location>
        <topology evidence="1">Single-pass type I membrane protein</topology>
    </subcellularLocation>
</comment>
<evidence type="ECO:0000256" key="2">
    <source>
        <dbReference type="ARBA" id="ARBA00007199"/>
    </source>
</evidence>
<keyword evidence="10" id="KW-0564">Palmitate</keyword>
<dbReference type="Pfam" id="PF24833">
    <property type="entry name" value="Rhabdo_glycop_CD"/>
    <property type="match status" value="1"/>
</dbReference>
<dbReference type="SUPFAM" id="SSF161008">
    <property type="entry name" value="Viral glycoprotein ectodomain-like"/>
    <property type="match status" value="1"/>
</dbReference>
<evidence type="ECO:0000256" key="8">
    <source>
        <dbReference type="ARBA" id="ARBA00022989"/>
    </source>
</evidence>
<keyword evidence="8 13" id="KW-1133">Transmembrane helix</keyword>
<dbReference type="GO" id="GO:0055036">
    <property type="term" value="C:virion membrane"/>
    <property type="evidence" value="ECO:0007669"/>
    <property type="project" value="UniProtKB-SubCell"/>
</dbReference>
<evidence type="ECO:0000313" key="18">
    <source>
        <dbReference type="EMBL" id="AZB73865.1"/>
    </source>
</evidence>
<organism evidence="17">
    <name type="scientific">Lleida bat lyssavirus</name>
    <dbReference type="NCBI Taxonomy" id="1213198"/>
    <lineage>
        <taxon>Viruses</taxon>
        <taxon>Riboviria</taxon>
        <taxon>Orthornavirae</taxon>
        <taxon>Negarnaviricota</taxon>
        <taxon>Haploviricotina</taxon>
        <taxon>Monjiviricetes</taxon>
        <taxon>Mononegavirales</taxon>
        <taxon>Rhabdoviridae</taxon>
        <taxon>Alpharhabdovirinae</taxon>
        <taxon>Lyssavirus</taxon>
        <taxon>Lyssavirus lleida</taxon>
    </lineage>
</organism>
<keyword evidence="9 13" id="KW-0472">Membrane</keyword>
<evidence type="ECO:0000259" key="14">
    <source>
        <dbReference type="Pfam" id="PF00974"/>
    </source>
</evidence>
<dbReference type="InterPro" id="IPR055448">
    <property type="entry name" value="PH_Rhabdo_glycop"/>
</dbReference>
<reference evidence="17" key="1">
    <citation type="submission" date="2016-10" db="EMBL/GenBank/DDBJ databases">
        <title>Complete Genomic Sequence of Lleida bat Lyssavirus.</title>
        <authorList>
            <person name="Marston D.A."/>
            <person name="Ellis R.J."/>
            <person name="Wise E.L."/>
            <person name="Arechiga-Ceballos N."/>
            <person name="Freuling C.M."/>
            <person name="Banyard A.C."/>
            <person name="McElhinney L.M."/>
            <person name="de Lamballerie X."/>
            <person name="Mueller T."/>
            <person name="Fooks A.R."/>
            <person name="Echevarria J.E."/>
        </authorList>
    </citation>
    <scope>NUCLEOTIDE SEQUENCE [LARGE SCALE GENOMIC DNA]</scope>
    <source>
        <strain evidence="17">RV3208</strain>
    </source>
</reference>
<dbReference type="Proteomes" id="UP000201280">
    <property type="component" value="Segment"/>
</dbReference>
<evidence type="ECO:0000313" key="19">
    <source>
        <dbReference type="Proteomes" id="UP000201280"/>
    </source>
</evidence>
<dbReference type="EMBL" id="KY006983">
    <property type="protein sequence ID" value="AOZ21306.1"/>
    <property type="molecule type" value="Viral_cRNA"/>
</dbReference>
<keyword evidence="5" id="KW-0732">Signal</keyword>
<evidence type="ECO:0000256" key="1">
    <source>
        <dbReference type="ARBA" id="ARBA00004563"/>
    </source>
</evidence>
<evidence type="ECO:0000256" key="12">
    <source>
        <dbReference type="ARBA" id="ARBA00023288"/>
    </source>
</evidence>
<evidence type="ECO:0000256" key="4">
    <source>
        <dbReference type="ARBA" id="ARBA00022692"/>
    </source>
</evidence>
<comment type="similarity">
    <text evidence="2">Belongs to the lyssavirus glycoprotein family.</text>
</comment>
<dbReference type="OrthoDB" id="21147at10239"/>
<evidence type="ECO:0000256" key="6">
    <source>
        <dbReference type="ARBA" id="ARBA00022844"/>
    </source>
</evidence>
<feature type="domain" description="Spike glycoprotein fusion" evidence="14">
    <location>
        <begin position="75"/>
        <end position="178"/>
    </location>
</feature>
<feature type="transmembrane region" description="Helical" evidence="13">
    <location>
        <begin position="459"/>
        <end position="481"/>
    </location>
</feature>
<evidence type="ECO:0000259" key="15">
    <source>
        <dbReference type="Pfam" id="PF24833"/>
    </source>
</evidence>
<accession>A0A1I9RGZ9</accession>
<evidence type="ECO:0000256" key="11">
    <source>
        <dbReference type="ARBA" id="ARBA00023180"/>
    </source>
</evidence>
<dbReference type="Gene3D" id="2.30.29.130">
    <property type="match status" value="1"/>
</dbReference>
<dbReference type="InterPro" id="IPR001903">
    <property type="entry name" value="Rhabdo_glycop_FD"/>
</dbReference>
<proteinExistence type="inferred from homology"/>
<evidence type="ECO:0000313" key="17">
    <source>
        <dbReference type="EMBL" id="AOZ21306.1"/>
    </source>
</evidence>
<protein>
    <recommendedName>
        <fullName evidence="3">Glycoprotein</fullName>
    </recommendedName>
</protein>
<dbReference type="GO" id="GO:0019031">
    <property type="term" value="C:viral envelope"/>
    <property type="evidence" value="ECO:0007669"/>
    <property type="project" value="UniProtKB-KW"/>
</dbReference>
<dbReference type="Pfam" id="PF00974">
    <property type="entry name" value="Rhabdo_glycop_FD"/>
    <property type="match status" value="1"/>
</dbReference>
<keyword evidence="19" id="KW-1185">Reference proteome</keyword>
<evidence type="ECO:0000256" key="3">
    <source>
        <dbReference type="ARBA" id="ARBA00015600"/>
    </source>
</evidence>
<dbReference type="EMBL" id="MG983927">
    <property type="protein sequence ID" value="AZB73865.1"/>
    <property type="molecule type" value="Viral_cRNA"/>
</dbReference>
<dbReference type="KEGG" id="vg:30316023"/>
<feature type="domain" description="Glycoprotein G PH" evidence="16">
    <location>
        <begin position="186"/>
        <end position="259"/>
    </location>
</feature>
<keyword evidence="11" id="KW-0325">Glycoprotein</keyword>
<keyword evidence="12" id="KW-0449">Lipoprotein</keyword>
<sequence>MAYQVTLILNSLSFITGQDIFPLYTIPDSIGPWTPIDLSHLKCPDNAFIVDENCTDHGEINYSELKPSFHSQSKVPGFTCTGIVTQAVTYTNFLGYVSTTFQRSHFVPNPRECRAAQEWKSKGDPRYEDSLQNPYPDSKWLRTVTTTRESLLIIEPAIAEMDIYNKTMFSSVFRGGLCDFSRGNPDYCETSHSYSIWMPYEESRGITCDIFQSSTGRLFKKDDQVCGIQDERGMFKSTRGACKMTICGKSGVRLYDGTWISYNTIDNLKVCPRSAMVNMHTTKLDALEEAVVRDLVKKREECLNAFEEIIITNSISFRKMSLFRKMVPGSGLVYTMINKTLMEAHGHYKSVSNWSEILPTPICLLVKGKCYQDHDGVLFNGIVKDHRGKVLIPEMQSHLLQDHFELLRSNTIPWRHPLVHYPDDTDPSSETAEFIQLHMRDPAKVTSDIDFGLSSWKRYLIFVACLILGLLILWVVIKYSFKVYRVMTKKRSSRRKMQDILPDPVIRSVGGNQLSWESYKNSTNL</sequence>
<reference evidence="18" key="2">
    <citation type="journal article" date="2018" name="Zoonoses Public Health">
        <title>Lleida Bat Lyssavirus isolation in Miniopterus schreibersii in France.</title>
        <authorList>
            <person name="Picard-Meyer E."/>
            <person name="Beven V."/>
            <person name="Hirchaud E."/>
            <person name="Guillaume C."/>
            <person name="Larcher G."/>
            <person name="Robardet E."/>
            <person name="Servat A."/>
            <person name="Blanchard Y."/>
            <person name="Cliquet F."/>
        </authorList>
    </citation>
    <scope>NUCLEOTIDE SEQUENCE</scope>
    <source>
        <strain evidence="18">131989</strain>
    </source>
</reference>
<evidence type="ECO:0000256" key="10">
    <source>
        <dbReference type="ARBA" id="ARBA00023139"/>
    </source>
</evidence>
<keyword evidence="6" id="KW-0946">Virion</keyword>
<name>A0A1I9RGZ9_9RHAB</name>
<dbReference type="SMR" id="A0A1I9RGZ9"/>
<evidence type="ECO:0000256" key="13">
    <source>
        <dbReference type="SAM" id="Phobius"/>
    </source>
</evidence>
<dbReference type="Pfam" id="PF24834">
    <property type="entry name" value="PH_Rhabdo_glycop"/>
    <property type="match status" value="1"/>
</dbReference>
<dbReference type="RefSeq" id="YP_009325415.1">
    <property type="nucleotide sequence ID" value="NC_031955.1"/>
</dbReference>
<dbReference type="InterPro" id="IPR055447">
    <property type="entry name" value="Rhabdo_glycop_CD"/>
</dbReference>
<evidence type="ECO:0000259" key="16">
    <source>
        <dbReference type="Pfam" id="PF24834"/>
    </source>
</evidence>
<keyword evidence="7" id="KW-0261">Viral envelope protein</keyword>
<keyword evidence="4 13" id="KW-0812">Transmembrane</keyword>
<evidence type="ECO:0000256" key="9">
    <source>
        <dbReference type="ARBA" id="ARBA00023136"/>
    </source>
</evidence>
<dbReference type="GeneID" id="30316023"/>
<gene>
    <name evidence="17" type="primary">G</name>
</gene>